<evidence type="ECO:0000256" key="2">
    <source>
        <dbReference type="ARBA" id="ARBA00023015"/>
    </source>
</evidence>
<evidence type="ECO:0000256" key="1">
    <source>
        <dbReference type="ARBA" id="ARBA00009437"/>
    </source>
</evidence>
<evidence type="ECO:0000313" key="6">
    <source>
        <dbReference type="EMBL" id="ARF14994.1"/>
    </source>
</evidence>
<keyword evidence="4" id="KW-0804">Transcription</keyword>
<evidence type="ECO:0000256" key="3">
    <source>
        <dbReference type="ARBA" id="ARBA00023125"/>
    </source>
</evidence>
<dbReference type="RefSeq" id="WP_029052629.1">
    <property type="nucleotide sequence ID" value="NZ_CP015108.1"/>
</dbReference>
<sequence length="304" mass="34260">MDQQLQVFIEVAEQKNFSRAAEELHMTQPAVSQYIRSFEESIGVRLLERTNKYVRLNQAGEIVYHHAKEIAGLYSKMQNLVDDLANKASGPLTIGASYTFGEYVLPHVLSKLVADYPSIEPQVTIGNTADIAELVITHQLDVGLIEGHFKEAAPLQNEDFAEDEMYIVTSIDHPLSQNKDRQSITELEDDIWLLREEGSGTREAADLFFSQSGFYPKRIMQFSSTQPIKESVEAGLGVSLLSQWAIQKELRYGNLTTLSVKGTPFKRHFSIVTNSPFQTKALQVFIELLKNSEELTVLNMETKT</sequence>
<dbReference type="InterPro" id="IPR005119">
    <property type="entry name" value="LysR_subst-bd"/>
</dbReference>
<dbReference type="PROSITE" id="PS50931">
    <property type="entry name" value="HTH_LYSR"/>
    <property type="match status" value="1"/>
</dbReference>
<evidence type="ECO:0000313" key="7">
    <source>
        <dbReference type="Proteomes" id="UP000192486"/>
    </source>
</evidence>
<dbReference type="InterPro" id="IPR036390">
    <property type="entry name" value="WH_DNA-bd_sf"/>
</dbReference>
<organism evidence="6 7">
    <name type="scientific">Sporosarcina ureae</name>
    <dbReference type="NCBI Taxonomy" id="1571"/>
    <lineage>
        <taxon>Bacteria</taxon>
        <taxon>Bacillati</taxon>
        <taxon>Bacillota</taxon>
        <taxon>Bacilli</taxon>
        <taxon>Bacillales</taxon>
        <taxon>Caryophanaceae</taxon>
        <taxon>Sporosarcina</taxon>
    </lineage>
</organism>
<keyword evidence="2" id="KW-0805">Transcription regulation</keyword>
<keyword evidence="7" id="KW-1185">Reference proteome</keyword>
<evidence type="ECO:0000256" key="4">
    <source>
        <dbReference type="ARBA" id="ARBA00023163"/>
    </source>
</evidence>
<gene>
    <name evidence="6" type="ORF">SporoS204_13030</name>
</gene>
<feature type="domain" description="HTH lysR-type" evidence="5">
    <location>
        <begin position="1"/>
        <end position="57"/>
    </location>
</feature>
<dbReference type="PANTHER" id="PTHR30126:SF39">
    <property type="entry name" value="HTH-TYPE TRANSCRIPTIONAL REGULATOR CYSL"/>
    <property type="match status" value="1"/>
</dbReference>
<reference evidence="6 7" key="1">
    <citation type="submission" date="2016-04" db="EMBL/GenBank/DDBJ databases">
        <title>Comparative Genomics and Epigenetics of Sporosarcina ureae.</title>
        <authorList>
            <person name="Oliver A.S."/>
            <person name="Cooper K.K."/>
        </authorList>
    </citation>
    <scope>NUCLEOTIDE SEQUENCE [LARGE SCALE GENOMIC DNA]</scope>
    <source>
        <strain evidence="6 7">S204</strain>
    </source>
</reference>
<dbReference type="PANTHER" id="PTHR30126">
    <property type="entry name" value="HTH-TYPE TRANSCRIPTIONAL REGULATOR"/>
    <property type="match status" value="1"/>
</dbReference>
<dbReference type="PRINTS" id="PR00039">
    <property type="entry name" value="HTHLYSR"/>
</dbReference>
<proteinExistence type="inferred from homology"/>
<dbReference type="Pfam" id="PF03466">
    <property type="entry name" value="LysR_substrate"/>
    <property type="match status" value="1"/>
</dbReference>
<comment type="similarity">
    <text evidence="1">Belongs to the LysR transcriptional regulatory family.</text>
</comment>
<evidence type="ECO:0000259" key="5">
    <source>
        <dbReference type="PROSITE" id="PS50931"/>
    </source>
</evidence>
<dbReference type="InterPro" id="IPR036388">
    <property type="entry name" value="WH-like_DNA-bd_sf"/>
</dbReference>
<protein>
    <submittedName>
        <fullName evidence="6">Transcriptional regulator</fullName>
    </submittedName>
</protein>
<dbReference type="SUPFAM" id="SSF53850">
    <property type="entry name" value="Periplasmic binding protein-like II"/>
    <property type="match status" value="1"/>
</dbReference>
<dbReference type="Proteomes" id="UP000192486">
    <property type="component" value="Chromosome"/>
</dbReference>
<dbReference type="SUPFAM" id="SSF46785">
    <property type="entry name" value="Winged helix' DNA-binding domain"/>
    <property type="match status" value="1"/>
</dbReference>
<name>A0ABM6JXU5_SPOUR</name>
<dbReference type="Gene3D" id="1.10.10.10">
    <property type="entry name" value="Winged helix-like DNA-binding domain superfamily/Winged helix DNA-binding domain"/>
    <property type="match status" value="1"/>
</dbReference>
<dbReference type="Pfam" id="PF00126">
    <property type="entry name" value="HTH_1"/>
    <property type="match status" value="1"/>
</dbReference>
<dbReference type="Gene3D" id="3.40.190.10">
    <property type="entry name" value="Periplasmic binding protein-like II"/>
    <property type="match status" value="2"/>
</dbReference>
<dbReference type="CDD" id="cd08420">
    <property type="entry name" value="PBP2_CysL_like"/>
    <property type="match status" value="1"/>
</dbReference>
<keyword evidence="3" id="KW-0238">DNA-binding</keyword>
<accession>A0ABM6JXU5</accession>
<dbReference type="EMBL" id="CP015108">
    <property type="protein sequence ID" value="ARF14994.1"/>
    <property type="molecule type" value="Genomic_DNA"/>
</dbReference>
<dbReference type="InterPro" id="IPR000847">
    <property type="entry name" value="LysR_HTH_N"/>
</dbReference>